<gene>
    <name evidence="2" type="ORF">FB468_2497</name>
</gene>
<sequence length="195" mass="20891">MNIIVIGIIACEIGFWAVLGAGLGARYLLRLRKLSSILLLCVPLLDLLLLGLITWDLVVNGATAEFAHGLGAVYLGFTVAFGHQIIGRADGWFAHRFAGGPEPVKPPKSGPAHIRYEWSQWARMLVCAVIASAVIGLIVLLVGDATRTAELTGWIGRVWLVTGIWLVGWPVWATVSGGGRDSDESAAPPSIQETR</sequence>
<feature type="transmembrane region" description="Helical" evidence="1">
    <location>
        <begin position="6"/>
        <end position="29"/>
    </location>
</feature>
<evidence type="ECO:0000313" key="3">
    <source>
        <dbReference type="Proteomes" id="UP000319094"/>
    </source>
</evidence>
<accession>A0A542Y8M5</accession>
<dbReference type="RefSeq" id="WP_211359134.1">
    <property type="nucleotide sequence ID" value="NZ_BAAAUY010000020.1"/>
</dbReference>
<dbReference type="EMBL" id="VFON01000001">
    <property type="protein sequence ID" value="TQL44440.1"/>
    <property type="molecule type" value="Genomic_DNA"/>
</dbReference>
<proteinExistence type="predicted"/>
<evidence type="ECO:0008006" key="4">
    <source>
        <dbReference type="Google" id="ProtNLM"/>
    </source>
</evidence>
<evidence type="ECO:0000256" key="1">
    <source>
        <dbReference type="SAM" id="Phobius"/>
    </source>
</evidence>
<dbReference type="AlphaFoldDB" id="A0A542Y8M5"/>
<keyword evidence="1" id="KW-0472">Membrane</keyword>
<keyword evidence="1" id="KW-1133">Transmembrane helix</keyword>
<feature type="transmembrane region" description="Helical" evidence="1">
    <location>
        <begin position="121"/>
        <end position="142"/>
    </location>
</feature>
<feature type="transmembrane region" description="Helical" evidence="1">
    <location>
        <begin position="67"/>
        <end position="86"/>
    </location>
</feature>
<name>A0A542Y8M5_9MICO</name>
<protein>
    <recommendedName>
        <fullName evidence="4">Membrane protein YmcC</fullName>
    </recommendedName>
</protein>
<evidence type="ECO:0000313" key="2">
    <source>
        <dbReference type="EMBL" id="TQL44440.1"/>
    </source>
</evidence>
<keyword evidence="3" id="KW-1185">Reference proteome</keyword>
<reference evidence="2 3" key="1">
    <citation type="submission" date="2019-06" db="EMBL/GenBank/DDBJ databases">
        <title>Sequencing the genomes of 1000 actinobacteria strains.</title>
        <authorList>
            <person name="Klenk H.-P."/>
        </authorList>
    </citation>
    <scope>NUCLEOTIDE SEQUENCE [LARGE SCALE GENOMIC DNA]</scope>
    <source>
        <strain evidence="2 3">DSM 8803</strain>
    </source>
</reference>
<dbReference type="Proteomes" id="UP000319094">
    <property type="component" value="Unassembled WGS sequence"/>
</dbReference>
<feature type="transmembrane region" description="Helical" evidence="1">
    <location>
        <begin position="154"/>
        <end position="175"/>
    </location>
</feature>
<keyword evidence="1" id="KW-0812">Transmembrane</keyword>
<dbReference type="STRING" id="55969.SD72_07670"/>
<feature type="transmembrane region" description="Helical" evidence="1">
    <location>
        <begin position="36"/>
        <end position="55"/>
    </location>
</feature>
<organism evidence="2 3">
    <name type="scientific">Leucobacter komagatae</name>
    <dbReference type="NCBI Taxonomy" id="55969"/>
    <lineage>
        <taxon>Bacteria</taxon>
        <taxon>Bacillati</taxon>
        <taxon>Actinomycetota</taxon>
        <taxon>Actinomycetes</taxon>
        <taxon>Micrococcales</taxon>
        <taxon>Microbacteriaceae</taxon>
        <taxon>Leucobacter</taxon>
    </lineage>
</organism>
<comment type="caution">
    <text evidence="2">The sequence shown here is derived from an EMBL/GenBank/DDBJ whole genome shotgun (WGS) entry which is preliminary data.</text>
</comment>